<sequence length="208" mass="24719">MEDRLLFYIGNLRFLEDIDSEHGDLLLFNHVRWLSARECLESCEEILKVFKEKDKVVDYSDCSFKIQEIIEEFDRFIEVEDLKKSFLLFSNPLSVKIKEQEPHVQLELCDLQADPFFQTRQEKGPDFFKLLSEDRFHNLRDFGLKMTSIFGGNYIRENKFSSMKFIKNKNRSSLTDTSLRNLRRLSTTELDVDIWSLEDAAERPLFSH</sequence>
<protein>
    <submittedName>
        <fullName evidence="1">Uncharacterized protein</fullName>
    </submittedName>
</protein>
<dbReference type="Proteomes" id="UP001159363">
    <property type="component" value="Chromosome 6"/>
</dbReference>
<dbReference type="PANTHER" id="PTHR45913">
    <property type="entry name" value="EPM2A-INTERACTING PROTEIN 1"/>
    <property type="match status" value="1"/>
</dbReference>
<gene>
    <name evidence="1" type="ORF">PR048_020470</name>
</gene>
<dbReference type="EMBL" id="JARBHB010000007">
    <property type="protein sequence ID" value="KAJ8879853.1"/>
    <property type="molecule type" value="Genomic_DNA"/>
</dbReference>
<dbReference type="PANTHER" id="PTHR45913:SF20">
    <property type="entry name" value="GENERAL TRANSCRIPTION FACTOR II-I REPEAT DOMAIN-CONTAINING PROTEIN 2"/>
    <property type="match status" value="1"/>
</dbReference>
<evidence type="ECO:0000313" key="1">
    <source>
        <dbReference type="EMBL" id="KAJ8879853.1"/>
    </source>
</evidence>
<keyword evidence="2" id="KW-1185">Reference proteome</keyword>
<organism evidence="1 2">
    <name type="scientific">Dryococelus australis</name>
    <dbReference type="NCBI Taxonomy" id="614101"/>
    <lineage>
        <taxon>Eukaryota</taxon>
        <taxon>Metazoa</taxon>
        <taxon>Ecdysozoa</taxon>
        <taxon>Arthropoda</taxon>
        <taxon>Hexapoda</taxon>
        <taxon>Insecta</taxon>
        <taxon>Pterygota</taxon>
        <taxon>Neoptera</taxon>
        <taxon>Polyneoptera</taxon>
        <taxon>Phasmatodea</taxon>
        <taxon>Verophasmatodea</taxon>
        <taxon>Anareolatae</taxon>
        <taxon>Phasmatidae</taxon>
        <taxon>Eurycanthinae</taxon>
        <taxon>Dryococelus</taxon>
    </lineage>
</organism>
<reference evidence="1 2" key="1">
    <citation type="submission" date="2023-02" db="EMBL/GenBank/DDBJ databases">
        <title>LHISI_Scaffold_Assembly.</title>
        <authorList>
            <person name="Stuart O.P."/>
            <person name="Cleave R."/>
            <person name="Magrath M.J.L."/>
            <person name="Mikheyev A.S."/>
        </authorList>
    </citation>
    <scope>NUCLEOTIDE SEQUENCE [LARGE SCALE GENOMIC DNA]</scope>
    <source>
        <strain evidence="1">Daus_M_001</strain>
        <tissue evidence="1">Leg muscle</tissue>
    </source>
</reference>
<evidence type="ECO:0000313" key="2">
    <source>
        <dbReference type="Proteomes" id="UP001159363"/>
    </source>
</evidence>
<name>A0ABQ9H6F3_9NEOP</name>
<proteinExistence type="predicted"/>
<accession>A0ABQ9H6F3</accession>
<comment type="caution">
    <text evidence="1">The sequence shown here is derived from an EMBL/GenBank/DDBJ whole genome shotgun (WGS) entry which is preliminary data.</text>
</comment>